<gene>
    <name evidence="3" type="ORF">C8C76_11739</name>
</gene>
<dbReference type="InterPro" id="IPR016181">
    <property type="entry name" value="Acyl_CoA_acyltransferase"/>
</dbReference>
<dbReference type="AlphaFoldDB" id="A0A2T5RIZ2"/>
<accession>A0A2T5RIZ2</accession>
<dbReference type="SUPFAM" id="SSF55729">
    <property type="entry name" value="Acyl-CoA N-acyltransferases (Nat)"/>
    <property type="match status" value="1"/>
</dbReference>
<evidence type="ECO:0000259" key="2">
    <source>
        <dbReference type="PROSITE" id="PS51819"/>
    </source>
</evidence>
<dbReference type="PROSITE" id="PS51819">
    <property type="entry name" value="VOC"/>
    <property type="match status" value="1"/>
</dbReference>
<dbReference type="CDD" id="cd04301">
    <property type="entry name" value="NAT_SF"/>
    <property type="match status" value="1"/>
</dbReference>
<dbReference type="Pfam" id="PF00903">
    <property type="entry name" value="Glyoxalase"/>
    <property type="match status" value="1"/>
</dbReference>
<dbReference type="InterPro" id="IPR000182">
    <property type="entry name" value="GNAT_dom"/>
</dbReference>
<dbReference type="Gene3D" id="3.40.630.30">
    <property type="match status" value="1"/>
</dbReference>
<organism evidence="3 4">
    <name type="scientific">Halanaerobium saccharolyticum</name>
    <dbReference type="NCBI Taxonomy" id="43595"/>
    <lineage>
        <taxon>Bacteria</taxon>
        <taxon>Bacillati</taxon>
        <taxon>Bacillota</taxon>
        <taxon>Clostridia</taxon>
        <taxon>Halanaerobiales</taxon>
        <taxon>Halanaerobiaceae</taxon>
        <taxon>Halanaerobium</taxon>
    </lineage>
</organism>
<dbReference type="GO" id="GO:0016747">
    <property type="term" value="F:acyltransferase activity, transferring groups other than amino-acyl groups"/>
    <property type="evidence" value="ECO:0007669"/>
    <property type="project" value="InterPro"/>
</dbReference>
<sequence length="300" mass="34769">MKPKLESAYIAAENIERAINFYEWFLERSAAKKGDSLFLFEVDGFRLFLFDHNNENEKVKYGDNCLLSFEVDDAEKTKEKIEDRGLKIIFPLTKILDNIVFEFEDPEGNQIEVFSKVSKRKKMNNISYRSLKIDEMKLSLFSNFDRHQEVTKCWRKENKKWILKNISFTENWGIDEYEFLVKCLQKTIKTGGTVFGAFKGKNLVGFASLENQFLGSKNNYLQLSSIHASNNYRGQGIGKNLFKLVCKKAKDAGAEKLYISAHSSEETQLFYTAIGCKEAVEYNEELVAKEPYDCQLEYVL</sequence>
<dbReference type="SUPFAM" id="SSF54593">
    <property type="entry name" value="Glyoxalase/Bleomycin resistance protein/Dihydroxybiphenyl dioxygenase"/>
    <property type="match status" value="1"/>
</dbReference>
<dbReference type="InterPro" id="IPR004360">
    <property type="entry name" value="Glyas_Fos-R_dOase_dom"/>
</dbReference>
<reference evidence="3 4" key="1">
    <citation type="submission" date="2018-04" db="EMBL/GenBank/DDBJ databases">
        <title>Subsurface microbial communities from deep shales in Ohio and West Virginia, USA.</title>
        <authorList>
            <person name="Wrighton K."/>
        </authorList>
    </citation>
    <scope>NUCLEOTIDE SEQUENCE [LARGE SCALE GENOMIC DNA]</scope>
    <source>
        <strain evidence="3 4">WC1</strain>
    </source>
</reference>
<dbReference type="CDD" id="cd06587">
    <property type="entry name" value="VOC"/>
    <property type="match status" value="1"/>
</dbReference>
<protein>
    <submittedName>
        <fullName evidence="3">Putative enzyme related to lactoylglutathione lyase</fullName>
    </submittedName>
</protein>
<dbReference type="EMBL" id="QAXS01000017">
    <property type="protein sequence ID" value="PTV98382.1"/>
    <property type="molecule type" value="Genomic_DNA"/>
</dbReference>
<dbReference type="RefSeq" id="WP_258222449.1">
    <property type="nucleotide sequence ID" value="NZ_QAXS01000017.1"/>
</dbReference>
<comment type="caution">
    <text evidence="3">The sequence shown here is derived from an EMBL/GenBank/DDBJ whole genome shotgun (WGS) entry which is preliminary data.</text>
</comment>
<dbReference type="Proteomes" id="UP000244089">
    <property type="component" value="Unassembled WGS sequence"/>
</dbReference>
<dbReference type="Pfam" id="PF00583">
    <property type="entry name" value="Acetyltransf_1"/>
    <property type="match status" value="1"/>
</dbReference>
<evidence type="ECO:0000313" key="3">
    <source>
        <dbReference type="EMBL" id="PTV98382.1"/>
    </source>
</evidence>
<name>A0A2T5RIZ2_9FIRM</name>
<dbReference type="InterPro" id="IPR037523">
    <property type="entry name" value="VOC_core"/>
</dbReference>
<dbReference type="GO" id="GO:0016829">
    <property type="term" value="F:lyase activity"/>
    <property type="evidence" value="ECO:0007669"/>
    <property type="project" value="UniProtKB-KW"/>
</dbReference>
<feature type="domain" description="N-acetyltransferase" evidence="1">
    <location>
        <begin position="131"/>
        <end position="297"/>
    </location>
</feature>
<dbReference type="PROSITE" id="PS51186">
    <property type="entry name" value="GNAT"/>
    <property type="match status" value="1"/>
</dbReference>
<dbReference type="Gene3D" id="3.10.180.10">
    <property type="entry name" value="2,3-Dihydroxybiphenyl 1,2-Dioxygenase, domain 1"/>
    <property type="match status" value="1"/>
</dbReference>
<evidence type="ECO:0000313" key="4">
    <source>
        <dbReference type="Proteomes" id="UP000244089"/>
    </source>
</evidence>
<proteinExistence type="predicted"/>
<dbReference type="InterPro" id="IPR029068">
    <property type="entry name" value="Glyas_Bleomycin-R_OHBP_Dase"/>
</dbReference>
<keyword evidence="3" id="KW-0456">Lyase</keyword>
<evidence type="ECO:0000259" key="1">
    <source>
        <dbReference type="PROSITE" id="PS51186"/>
    </source>
</evidence>
<feature type="domain" description="VOC" evidence="2">
    <location>
        <begin position="4"/>
        <end position="116"/>
    </location>
</feature>